<dbReference type="PIRSF" id="PIRSF015840">
    <property type="entry name" value="DUF284_TM_euk"/>
    <property type="match status" value="1"/>
</dbReference>
<keyword evidence="5 6" id="KW-0472">Membrane</keyword>
<evidence type="ECO:0000256" key="5">
    <source>
        <dbReference type="ARBA" id="ARBA00023136"/>
    </source>
</evidence>
<feature type="transmembrane region" description="Helical" evidence="8">
    <location>
        <begin position="315"/>
        <end position="337"/>
    </location>
</feature>
<dbReference type="EMBL" id="CAJNOJ010000102">
    <property type="protein sequence ID" value="CAF1113642.1"/>
    <property type="molecule type" value="Genomic_DNA"/>
</dbReference>
<dbReference type="PANTHER" id="PTHR10926">
    <property type="entry name" value="CELL CYCLE CONTROL PROTEIN 50"/>
    <property type="match status" value="1"/>
</dbReference>
<dbReference type="InterPro" id="IPR005045">
    <property type="entry name" value="CDC50/LEM3_fam"/>
</dbReference>
<evidence type="ECO:0000256" key="6">
    <source>
        <dbReference type="PIRNR" id="PIRNR015840"/>
    </source>
</evidence>
<feature type="region of interest" description="Disordered" evidence="7">
    <location>
        <begin position="1"/>
        <end position="21"/>
    </location>
</feature>
<keyword evidence="4 8" id="KW-1133">Transmembrane helix</keyword>
<dbReference type="GO" id="GO:0005794">
    <property type="term" value="C:Golgi apparatus"/>
    <property type="evidence" value="ECO:0007669"/>
    <property type="project" value="TreeGrafter"/>
</dbReference>
<accession>A0A814Q278</accession>
<dbReference type="GO" id="GO:0005886">
    <property type="term" value="C:plasma membrane"/>
    <property type="evidence" value="ECO:0007669"/>
    <property type="project" value="TreeGrafter"/>
</dbReference>
<dbReference type="Proteomes" id="UP000663852">
    <property type="component" value="Unassembled WGS sequence"/>
</dbReference>
<evidence type="ECO:0008006" key="11">
    <source>
        <dbReference type="Google" id="ProtNLM"/>
    </source>
</evidence>
<evidence type="ECO:0000313" key="10">
    <source>
        <dbReference type="Proteomes" id="UP000663852"/>
    </source>
</evidence>
<comment type="subcellular location">
    <subcellularLocation>
        <location evidence="1">Membrane</location>
        <topology evidence="1">Multi-pass membrane protein</topology>
    </subcellularLocation>
</comment>
<gene>
    <name evidence="9" type="ORF">EDS130_LOCUS20663</name>
</gene>
<evidence type="ECO:0000313" key="9">
    <source>
        <dbReference type="EMBL" id="CAF1113642.1"/>
    </source>
</evidence>
<evidence type="ECO:0000256" key="3">
    <source>
        <dbReference type="ARBA" id="ARBA00022692"/>
    </source>
</evidence>
<comment type="similarity">
    <text evidence="2 6">Belongs to the CDC50/LEM3 family.</text>
</comment>
<evidence type="ECO:0000256" key="4">
    <source>
        <dbReference type="ARBA" id="ARBA00022989"/>
    </source>
</evidence>
<name>A0A814Q278_ADIRI</name>
<dbReference type="GO" id="GO:0005783">
    <property type="term" value="C:endoplasmic reticulum"/>
    <property type="evidence" value="ECO:0007669"/>
    <property type="project" value="TreeGrafter"/>
</dbReference>
<evidence type="ECO:0000256" key="1">
    <source>
        <dbReference type="ARBA" id="ARBA00004141"/>
    </source>
</evidence>
<dbReference type="Pfam" id="PF03381">
    <property type="entry name" value="CDC50"/>
    <property type="match status" value="1"/>
</dbReference>
<evidence type="ECO:0000256" key="8">
    <source>
        <dbReference type="SAM" id="Phobius"/>
    </source>
</evidence>
<protein>
    <recommendedName>
        <fullName evidence="11">Cell cycle control protein 50A</fullName>
    </recommendedName>
</protein>
<dbReference type="OrthoDB" id="340608at2759"/>
<evidence type="ECO:0000256" key="7">
    <source>
        <dbReference type="SAM" id="MobiDB-lite"/>
    </source>
</evidence>
<proteinExistence type="inferred from homology"/>
<organism evidence="9 10">
    <name type="scientific">Adineta ricciae</name>
    <name type="common">Rotifer</name>
    <dbReference type="NCBI Taxonomy" id="249248"/>
    <lineage>
        <taxon>Eukaryota</taxon>
        <taxon>Metazoa</taxon>
        <taxon>Spiralia</taxon>
        <taxon>Gnathifera</taxon>
        <taxon>Rotifera</taxon>
        <taxon>Eurotatoria</taxon>
        <taxon>Bdelloidea</taxon>
        <taxon>Adinetida</taxon>
        <taxon>Adinetidae</taxon>
        <taxon>Adineta</taxon>
    </lineage>
</organism>
<sequence>MSNQPTSKDDQEEQKSKKPADTAFKQQRLPAWQPIITADTALPVFLIIGLLFIPIGIVLVVTSERVLEYDLDYTEGNCMSTTVSNTTCAKVLQNGGSSCTCDIPINLDQPFTGKVYFYYGLVNYYQNHRRYVKSRDDNQLLGKTDAVSKDCQPFQKSVNGSDYTPCGAIANSKFNDSLTLVFNGSQTVPLLNTGIAWTTDKDVKFKNPNNASTYFQNNPPPPNWKYTAWDLDKNNSDNNGYKNEDFIVWMRTAAMPAFRKLYRRLNTNSSQTFQGGLPQGNYTLKVQYNYPVINFSGRKQFIISTTSWMGGKNPFLGWAYIVVGIVCMIAFVVFFILHKTWKLQNRPPT</sequence>
<dbReference type="AlphaFoldDB" id="A0A814Q278"/>
<dbReference type="PANTHER" id="PTHR10926:SF0">
    <property type="entry name" value="CDC50, ISOFORM A"/>
    <property type="match status" value="1"/>
</dbReference>
<evidence type="ECO:0000256" key="2">
    <source>
        <dbReference type="ARBA" id="ARBA00009457"/>
    </source>
</evidence>
<feature type="compositionally biased region" description="Basic and acidic residues" evidence="7">
    <location>
        <begin position="7"/>
        <end position="20"/>
    </location>
</feature>
<comment type="caution">
    <text evidence="9">The sequence shown here is derived from an EMBL/GenBank/DDBJ whole genome shotgun (WGS) entry which is preliminary data.</text>
</comment>
<feature type="transmembrane region" description="Helical" evidence="8">
    <location>
        <begin position="41"/>
        <end position="61"/>
    </location>
</feature>
<keyword evidence="3 8" id="KW-0812">Transmembrane</keyword>
<reference evidence="9" key="1">
    <citation type="submission" date="2021-02" db="EMBL/GenBank/DDBJ databases">
        <authorList>
            <person name="Nowell W R."/>
        </authorList>
    </citation>
    <scope>NUCLEOTIDE SEQUENCE</scope>
</reference>